<evidence type="ECO:0000313" key="3">
    <source>
        <dbReference type="Proteomes" id="UP000031532"/>
    </source>
</evidence>
<dbReference type="RefSeq" id="WP_039713169.1">
    <property type="nucleotide sequence ID" value="NZ_JTJC03000003.1"/>
</dbReference>
<gene>
    <name evidence="2" type="ORF">QH73_0014945</name>
</gene>
<feature type="compositionally biased region" description="Basic and acidic residues" evidence="1">
    <location>
        <begin position="69"/>
        <end position="85"/>
    </location>
</feature>
<proteinExistence type="predicted"/>
<feature type="region of interest" description="Disordered" evidence="1">
    <location>
        <begin position="41"/>
        <end position="125"/>
    </location>
</feature>
<dbReference type="EMBL" id="JTJC03000003">
    <property type="protein sequence ID" value="NHC35934.1"/>
    <property type="molecule type" value="Genomic_DNA"/>
</dbReference>
<feature type="compositionally biased region" description="Polar residues" evidence="1">
    <location>
        <begin position="86"/>
        <end position="111"/>
    </location>
</feature>
<dbReference type="Proteomes" id="UP000031532">
    <property type="component" value="Unassembled WGS sequence"/>
</dbReference>
<name>A0A9X5E695_9CYAN</name>
<protein>
    <submittedName>
        <fullName evidence="2">Uncharacterized protein</fullName>
    </submittedName>
</protein>
<accession>A0A9X5E695</accession>
<dbReference type="AlphaFoldDB" id="A0A9X5E695"/>
<feature type="compositionally biased region" description="Basic and acidic residues" evidence="1">
    <location>
        <begin position="113"/>
        <end position="125"/>
    </location>
</feature>
<evidence type="ECO:0000313" key="2">
    <source>
        <dbReference type="EMBL" id="NHC35934.1"/>
    </source>
</evidence>
<evidence type="ECO:0000256" key="1">
    <source>
        <dbReference type="SAM" id="MobiDB-lite"/>
    </source>
</evidence>
<organism evidence="2 3">
    <name type="scientific">Scytonema millei VB511283</name>
    <dbReference type="NCBI Taxonomy" id="1245923"/>
    <lineage>
        <taxon>Bacteria</taxon>
        <taxon>Bacillati</taxon>
        <taxon>Cyanobacteriota</taxon>
        <taxon>Cyanophyceae</taxon>
        <taxon>Nostocales</taxon>
        <taxon>Scytonemataceae</taxon>
        <taxon>Scytonema</taxon>
    </lineage>
</organism>
<reference evidence="2 3" key="1">
    <citation type="journal article" date="2015" name="Genome Announc.">
        <title>Draft Genome Sequence of the Terrestrial Cyanobacterium Scytonema millei VB511283, Isolated from Eastern India.</title>
        <authorList>
            <person name="Sen D."/>
            <person name="Chandrababunaidu M.M."/>
            <person name="Singh D."/>
            <person name="Sanghi N."/>
            <person name="Ghorai A."/>
            <person name="Mishra G.P."/>
            <person name="Madduluri M."/>
            <person name="Adhikary S.P."/>
            <person name="Tripathy S."/>
        </authorList>
    </citation>
    <scope>NUCLEOTIDE SEQUENCE [LARGE SCALE GENOMIC DNA]</scope>
    <source>
        <strain evidence="2 3">VB511283</strain>
    </source>
</reference>
<comment type="caution">
    <text evidence="2">The sequence shown here is derived from an EMBL/GenBank/DDBJ whole genome shotgun (WGS) entry which is preliminary data.</text>
</comment>
<dbReference type="OrthoDB" id="9935837at2"/>
<feature type="compositionally biased region" description="Polar residues" evidence="1">
    <location>
        <begin position="41"/>
        <end position="64"/>
    </location>
</feature>
<sequence>MTNKNLRTNLNAGLKTGLVGLIAAAGFGLIALPVKADEINQGNTQTTGQEGYRNTSVNQNTQTGEIEETETRFGRPDRREGRPDRNSINQGNDQLTDQYGDGNTSVNQNTQDARIRRDRFEVRDR</sequence>
<keyword evidence="3" id="KW-1185">Reference proteome</keyword>